<dbReference type="Gene3D" id="3.40.640.10">
    <property type="entry name" value="Type I PLP-dependent aspartate aminotransferase-like (Major domain)"/>
    <property type="match status" value="1"/>
</dbReference>
<evidence type="ECO:0008006" key="2">
    <source>
        <dbReference type="Google" id="ProtNLM"/>
    </source>
</evidence>
<dbReference type="InterPro" id="IPR000653">
    <property type="entry name" value="DegT/StrS_aminotransferase"/>
</dbReference>
<dbReference type="InterPro" id="IPR015422">
    <property type="entry name" value="PyrdxlP-dep_Trfase_small"/>
</dbReference>
<dbReference type="NCBIfam" id="TIGR03588">
    <property type="entry name" value="PseC"/>
    <property type="match status" value="1"/>
</dbReference>
<organism evidence="1">
    <name type="scientific">marine sediment metagenome</name>
    <dbReference type="NCBI Taxonomy" id="412755"/>
    <lineage>
        <taxon>unclassified sequences</taxon>
        <taxon>metagenomes</taxon>
        <taxon>ecological metagenomes</taxon>
    </lineage>
</organism>
<name>A0A0F9HF89_9ZZZZ</name>
<protein>
    <recommendedName>
        <fullName evidence="2">UDP-4-amino-4, 6-dideoxy-N-acetyl-beta-L-altrosamine transaminase</fullName>
    </recommendedName>
</protein>
<dbReference type="SUPFAM" id="SSF53383">
    <property type="entry name" value="PLP-dependent transferases"/>
    <property type="match status" value="1"/>
</dbReference>
<proteinExistence type="predicted"/>
<dbReference type="EMBL" id="LAZR01017093">
    <property type="protein sequence ID" value="KKM01822.1"/>
    <property type="molecule type" value="Genomic_DNA"/>
</dbReference>
<dbReference type="Gene3D" id="3.90.1150.10">
    <property type="entry name" value="Aspartate Aminotransferase, domain 1"/>
    <property type="match status" value="1"/>
</dbReference>
<dbReference type="GO" id="GO:0030170">
    <property type="term" value="F:pyridoxal phosphate binding"/>
    <property type="evidence" value="ECO:0007669"/>
    <property type="project" value="TreeGrafter"/>
</dbReference>
<dbReference type="InterPro" id="IPR020026">
    <property type="entry name" value="PseC"/>
</dbReference>
<dbReference type="InterPro" id="IPR015424">
    <property type="entry name" value="PyrdxlP-dep_Trfase"/>
</dbReference>
<dbReference type="AlphaFoldDB" id="A0A0F9HF89"/>
<comment type="caution">
    <text evidence="1">The sequence shown here is derived from an EMBL/GenBank/DDBJ whole genome shotgun (WGS) entry which is preliminary data.</text>
</comment>
<dbReference type="GO" id="GO:0000271">
    <property type="term" value="P:polysaccharide biosynthetic process"/>
    <property type="evidence" value="ECO:0007669"/>
    <property type="project" value="TreeGrafter"/>
</dbReference>
<dbReference type="PIRSF" id="PIRSF000390">
    <property type="entry name" value="PLP_StrS"/>
    <property type="match status" value="1"/>
</dbReference>
<evidence type="ECO:0000313" key="1">
    <source>
        <dbReference type="EMBL" id="KKM01822.1"/>
    </source>
</evidence>
<dbReference type="GO" id="GO:0008483">
    <property type="term" value="F:transaminase activity"/>
    <property type="evidence" value="ECO:0007669"/>
    <property type="project" value="TreeGrafter"/>
</dbReference>
<dbReference type="InterPro" id="IPR015421">
    <property type="entry name" value="PyrdxlP-dep_Trfase_major"/>
</dbReference>
<dbReference type="PANTHER" id="PTHR30244:SF34">
    <property type="entry name" value="DTDP-4-AMINO-4,6-DIDEOXYGALACTOSE TRANSAMINASE"/>
    <property type="match status" value="1"/>
</dbReference>
<dbReference type="CDD" id="cd00616">
    <property type="entry name" value="AHBA_syn"/>
    <property type="match status" value="1"/>
</dbReference>
<accession>A0A0F9HF89</accession>
<dbReference type="Pfam" id="PF01041">
    <property type="entry name" value="DegT_DnrJ_EryC1"/>
    <property type="match status" value="1"/>
</dbReference>
<reference evidence="1" key="1">
    <citation type="journal article" date="2015" name="Nature">
        <title>Complex archaea that bridge the gap between prokaryotes and eukaryotes.</title>
        <authorList>
            <person name="Spang A."/>
            <person name="Saw J.H."/>
            <person name="Jorgensen S.L."/>
            <person name="Zaremba-Niedzwiedzka K."/>
            <person name="Martijn J."/>
            <person name="Lind A.E."/>
            <person name="van Eijk R."/>
            <person name="Schleper C."/>
            <person name="Guy L."/>
            <person name="Ettema T.J."/>
        </authorList>
    </citation>
    <scope>NUCLEOTIDE SEQUENCE</scope>
</reference>
<gene>
    <name evidence="1" type="ORF">LCGC14_1790590</name>
</gene>
<dbReference type="PANTHER" id="PTHR30244">
    <property type="entry name" value="TRANSAMINASE"/>
    <property type="match status" value="1"/>
</dbReference>
<sequence>MEKPAIEGGKPIREEFLPYGKQWLDEKEINEVVDTLKSSWITTGPKMRKFEENFKHFKGSKYAVAVNSGTAALHISTSSINIKPGDEVITTPLTFVASANCVVYRGGTPVFADIKKDTYNIDPKEIEKKITKKTKAILPVHFAGQPCDMDEISEIARNHHLYVIEDAAHAIDAEYKGKKIGNISNLTTFSFHPVKNITTAEGGMVTTNDDELYEKLLMFRTHGISRDAVKRFGKEGGFYYDMQYLGFRYNLSELHSAIGIHQLNKLESFQKRRQEIVKIYNRELQNIDNIIIPFVKKDIKHSWHLYVIQIEIEKLKVDRDFIFKALREENIGVNVHYIPVHYHSYYVQNYGFEKGKLPNVEWLFPRIITIPIFAKMSNDDVYDVINAIEKVLSYYKK</sequence>